<feature type="non-terminal residue" evidence="1">
    <location>
        <position position="1"/>
    </location>
</feature>
<gene>
    <name evidence="1" type="ORF">ISN44_As11g032940</name>
</gene>
<name>A0A8T1ZGQ4_ARASU</name>
<dbReference type="AlphaFoldDB" id="A0A8T1ZGQ4"/>
<keyword evidence="2" id="KW-1185">Reference proteome</keyword>
<evidence type="ECO:0000313" key="2">
    <source>
        <dbReference type="Proteomes" id="UP000694251"/>
    </source>
</evidence>
<evidence type="ECO:0000313" key="1">
    <source>
        <dbReference type="EMBL" id="KAG7557318.1"/>
    </source>
</evidence>
<protein>
    <submittedName>
        <fullName evidence="1">Uncharacterized protein</fullName>
    </submittedName>
</protein>
<accession>A0A8T1ZGQ4</accession>
<proteinExistence type="predicted"/>
<reference evidence="1 2" key="1">
    <citation type="submission" date="2020-12" db="EMBL/GenBank/DDBJ databases">
        <title>Concerted genomic and epigenomic changes stabilize Arabidopsis allopolyploids.</title>
        <authorList>
            <person name="Chen Z."/>
        </authorList>
    </citation>
    <scope>NUCLEOTIDE SEQUENCE [LARGE SCALE GENOMIC DNA]</scope>
    <source>
        <strain evidence="1">As9502</strain>
        <tissue evidence="1">Leaf</tissue>
    </source>
</reference>
<feature type="non-terminal residue" evidence="1">
    <location>
        <position position="41"/>
    </location>
</feature>
<organism evidence="1 2">
    <name type="scientific">Arabidopsis suecica</name>
    <name type="common">Swedish thale-cress</name>
    <name type="synonym">Cardaminopsis suecica</name>
    <dbReference type="NCBI Taxonomy" id="45249"/>
    <lineage>
        <taxon>Eukaryota</taxon>
        <taxon>Viridiplantae</taxon>
        <taxon>Streptophyta</taxon>
        <taxon>Embryophyta</taxon>
        <taxon>Tracheophyta</taxon>
        <taxon>Spermatophyta</taxon>
        <taxon>Magnoliopsida</taxon>
        <taxon>eudicotyledons</taxon>
        <taxon>Gunneridae</taxon>
        <taxon>Pentapetalae</taxon>
        <taxon>rosids</taxon>
        <taxon>malvids</taxon>
        <taxon>Brassicales</taxon>
        <taxon>Brassicaceae</taxon>
        <taxon>Camelineae</taxon>
        <taxon>Arabidopsis</taxon>
    </lineage>
</organism>
<dbReference type="Proteomes" id="UP000694251">
    <property type="component" value="Chromosome 11"/>
</dbReference>
<dbReference type="EMBL" id="JAEFBJ010000011">
    <property type="protein sequence ID" value="KAG7557318.1"/>
    <property type="molecule type" value="Genomic_DNA"/>
</dbReference>
<sequence>PTLPRFTSASSFPTSFSHVPQIVLCSYLIVAESHFYEWLVA</sequence>
<comment type="caution">
    <text evidence="1">The sequence shown here is derived from an EMBL/GenBank/DDBJ whole genome shotgun (WGS) entry which is preliminary data.</text>
</comment>